<dbReference type="GO" id="GO:0006355">
    <property type="term" value="P:regulation of DNA-templated transcription"/>
    <property type="evidence" value="ECO:0007669"/>
    <property type="project" value="InterPro"/>
</dbReference>
<dbReference type="PANTHER" id="PTHR32071">
    <property type="entry name" value="TRANSCRIPTIONAL REGULATORY PROTEIN"/>
    <property type="match status" value="1"/>
</dbReference>
<dbReference type="Gene3D" id="3.30.450.20">
    <property type="entry name" value="PAS domain"/>
    <property type="match status" value="1"/>
</dbReference>
<keyword evidence="1" id="KW-0547">Nucleotide-binding</keyword>
<dbReference type="Pfam" id="PF06506">
    <property type="entry name" value="PrpR_N"/>
    <property type="match status" value="1"/>
</dbReference>
<dbReference type="InterPro" id="IPR009057">
    <property type="entry name" value="Homeodomain-like_sf"/>
</dbReference>
<dbReference type="SMART" id="SM00091">
    <property type="entry name" value="PAS"/>
    <property type="match status" value="1"/>
</dbReference>
<dbReference type="Gene3D" id="3.40.50.10660">
    <property type="entry name" value="PrpR receptor domain-like"/>
    <property type="match status" value="1"/>
</dbReference>
<dbReference type="EMBL" id="UPPP01000078">
    <property type="protein sequence ID" value="VBB07690.1"/>
    <property type="molecule type" value="Genomic_DNA"/>
</dbReference>
<evidence type="ECO:0000259" key="5">
    <source>
        <dbReference type="PROSITE" id="PS50045"/>
    </source>
</evidence>
<dbReference type="GO" id="GO:0005524">
    <property type="term" value="F:ATP binding"/>
    <property type="evidence" value="ECO:0007669"/>
    <property type="project" value="UniProtKB-KW"/>
</dbReference>
<dbReference type="SUPFAM" id="SSF52540">
    <property type="entry name" value="P-loop containing nucleoside triphosphate hydrolases"/>
    <property type="match status" value="1"/>
</dbReference>
<organism evidence="7 8">
    <name type="scientific">Lucifera butyrica</name>
    <dbReference type="NCBI Taxonomy" id="1351585"/>
    <lineage>
        <taxon>Bacteria</taxon>
        <taxon>Bacillati</taxon>
        <taxon>Bacillota</taxon>
        <taxon>Negativicutes</taxon>
        <taxon>Veillonellales</taxon>
        <taxon>Veillonellaceae</taxon>
        <taxon>Lucifera</taxon>
    </lineage>
</organism>
<dbReference type="InterPro" id="IPR002078">
    <property type="entry name" value="Sigma_54_int"/>
</dbReference>
<dbReference type="Pfam" id="PF02954">
    <property type="entry name" value="HTH_8"/>
    <property type="match status" value="1"/>
</dbReference>
<dbReference type="PANTHER" id="PTHR32071:SF57">
    <property type="entry name" value="C4-DICARBOXYLATE TRANSPORT TRANSCRIPTIONAL REGULATORY PROTEIN DCTD"/>
    <property type="match status" value="1"/>
</dbReference>
<dbReference type="FunFam" id="3.40.50.300:FF:000006">
    <property type="entry name" value="DNA-binding transcriptional regulator NtrC"/>
    <property type="match status" value="1"/>
</dbReference>
<dbReference type="Pfam" id="PF00158">
    <property type="entry name" value="Sigma54_activat"/>
    <property type="match status" value="1"/>
</dbReference>
<dbReference type="InterPro" id="IPR010524">
    <property type="entry name" value="Sig_transdc_resp-reg_PrpR_N"/>
</dbReference>
<dbReference type="SUPFAM" id="SSF55785">
    <property type="entry name" value="PYP-like sensor domain (PAS domain)"/>
    <property type="match status" value="1"/>
</dbReference>
<dbReference type="Pfam" id="PF25601">
    <property type="entry name" value="AAA_lid_14"/>
    <property type="match status" value="1"/>
</dbReference>
<dbReference type="PROSITE" id="PS50112">
    <property type="entry name" value="PAS"/>
    <property type="match status" value="1"/>
</dbReference>
<dbReference type="AlphaFoldDB" id="A0A498R9S0"/>
<dbReference type="InterPro" id="IPR027417">
    <property type="entry name" value="P-loop_NTPase"/>
</dbReference>
<evidence type="ECO:0000313" key="8">
    <source>
        <dbReference type="Proteomes" id="UP000277811"/>
    </source>
</evidence>
<dbReference type="InterPro" id="IPR025662">
    <property type="entry name" value="Sigma_54_int_dom_ATP-bd_1"/>
</dbReference>
<dbReference type="Proteomes" id="UP000277811">
    <property type="component" value="Unassembled WGS sequence"/>
</dbReference>
<evidence type="ECO:0000256" key="1">
    <source>
        <dbReference type="ARBA" id="ARBA00022741"/>
    </source>
</evidence>
<dbReference type="PRINTS" id="PR01590">
    <property type="entry name" value="HTHFIS"/>
</dbReference>
<gene>
    <name evidence="7" type="ORF">LUCI_2955</name>
</gene>
<dbReference type="InterPro" id="IPR035965">
    <property type="entry name" value="PAS-like_dom_sf"/>
</dbReference>
<dbReference type="SUPFAM" id="SSF46689">
    <property type="entry name" value="Homeodomain-like"/>
    <property type="match status" value="1"/>
</dbReference>
<dbReference type="Gene3D" id="3.40.50.2300">
    <property type="match status" value="1"/>
</dbReference>
<keyword evidence="4" id="KW-0804">Transcription</keyword>
<dbReference type="PROSITE" id="PS50045">
    <property type="entry name" value="SIGMA54_INTERACT_4"/>
    <property type="match status" value="1"/>
</dbReference>
<dbReference type="OrthoDB" id="9803970at2"/>
<evidence type="ECO:0000256" key="4">
    <source>
        <dbReference type="ARBA" id="ARBA00023163"/>
    </source>
</evidence>
<dbReference type="InterPro" id="IPR000014">
    <property type="entry name" value="PAS"/>
</dbReference>
<dbReference type="InterPro" id="IPR003593">
    <property type="entry name" value="AAA+_ATPase"/>
</dbReference>
<dbReference type="SUPFAM" id="SSF159800">
    <property type="entry name" value="PrpR receptor domain-like"/>
    <property type="match status" value="1"/>
</dbReference>
<dbReference type="Gene3D" id="1.10.10.60">
    <property type="entry name" value="Homeodomain-like"/>
    <property type="match status" value="1"/>
</dbReference>
<dbReference type="RefSeq" id="WP_122628621.1">
    <property type="nucleotide sequence ID" value="NZ_UPPP01000078.1"/>
</dbReference>
<evidence type="ECO:0000313" key="7">
    <source>
        <dbReference type="EMBL" id="VBB07690.1"/>
    </source>
</evidence>
<protein>
    <submittedName>
        <fullName evidence="7">Fis bacterial regulatory protein hth signature</fullName>
    </submittedName>
</protein>
<dbReference type="InterPro" id="IPR058031">
    <property type="entry name" value="AAA_lid_NorR"/>
</dbReference>
<dbReference type="PROSITE" id="PS00675">
    <property type="entry name" value="SIGMA54_INTERACT_1"/>
    <property type="match status" value="1"/>
</dbReference>
<sequence length="636" mass="71427">MSKIAFIAPDKQLFLQGKKIVKELGLDNKVDIYLARLKKAIRLAQKLQNEEAQVIVSRGGTARVMIQSGVKIPVVEIPITGQDLAQVFYEAKKITGLSRPKVAMVAFSNMLYDIEILSRILGIDLTIYPLEKTEDIPSKVEEAAKTDADIVVGGIKTIIMAKEKGYKTLLVKSGELSIRTAFLEAQKIILGRKIEQEKAQEFKALVDYSIEGIISINREKIIKVFNPAAERLLNRSAQDMLGQKIDSVLNFINIDACLDEGRETIGQTLQIGKIWISVNIAPILVDHVIIGAIATFQDITRIQEMEVKIRNEVLARKMAAKYQFSDILGVSRQIVETKRIAQEIAAVDAAVLISGESGTGKELFAQSIHNQSQRKNGPFVAVNCAALPPSLLESELFGYVEGAFTGATRKGKPGLFEMAHRGTIFLDEISEMDKYGQSRLLRVLQEKQVMRLGDDKYIPVDIRFVAATNKSLPELVQSGQFRQDLFYRLKVLTIHLPPLRRRDGDVKCLANYFFEYHKKCSGKKLEMAADAYVYLEKHSWPGNVRELMYFIERLVVIVKEKTITADVVAKYWDDWEPILGTGSSSHTPAVSEKNRIIDALNKHGSNITQTADFLGMDRSTLYRKLKKYKIEVKKAY</sequence>
<proteinExistence type="predicted"/>
<dbReference type="CDD" id="cd00009">
    <property type="entry name" value="AAA"/>
    <property type="match status" value="1"/>
</dbReference>
<feature type="domain" description="Sigma-54 factor interaction" evidence="5">
    <location>
        <begin position="327"/>
        <end position="556"/>
    </location>
</feature>
<dbReference type="CDD" id="cd00130">
    <property type="entry name" value="PAS"/>
    <property type="match status" value="1"/>
</dbReference>
<reference evidence="7 8" key="1">
    <citation type="submission" date="2018-06" db="EMBL/GenBank/DDBJ databases">
        <authorList>
            <person name="Strepis N."/>
        </authorList>
    </citation>
    <scope>NUCLEOTIDE SEQUENCE [LARGE SCALE GENOMIC DNA]</scope>
    <source>
        <strain evidence="7">LUCI</strain>
    </source>
</reference>
<dbReference type="Gene3D" id="1.10.8.60">
    <property type="match status" value="1"/>
</dbReference>
<name>A0A498R9S0_9FIRM</name>
<dbReference type="Gene3D" id="3.40.50.300">
    <property type="entry name" value="P-loop containing nucleotide triphosphate hydrolases"/>
    <property type="match status" value="1"/>
</dbReference>
<evidence type="ECO:0000256" key="3">
    <source>
        <dbReference type="ARBA" id="ARBA00023015"/>
    </source>
</evidence>
<dbReference type="GO" id="GO:0043565">
    <property type="term" value="F:sequence-specific DNA binding"/>
    <property type="evidence" value="ECO:0007669"/>
    <property type="project" value="InterPro"/>
</dbReference>
<dbReference type="NCBIfam" id="TIGR00229">
    <property type="entry name" value="sensory_box"/>
    <property type="match status" value="1"/>
</dbReference>
<dbReference type="SMART" id="SM00382">
    <property type="entry name" value="AAA"/>
    <property type="match status" value="1"/>
</dbReference>
<keyword evidence="2" id="KW-0067">ATP-binding</keyword>
<dbReference type="InterPro" id="IPR002197">
    <property type="entry name" value="HTH_Fis"/>
</dbReference>
<dbReference type="Pfam" id="PF13426">
    <property type="entry name" value="PAS_9"/>
    <property type="match status" value="1"/>
</dbReference>
<evidence type="ECO:0000256" key="2">
    <source>
        <dbReference type="ARBA" id="ARBA00022840"/>
    </source>
</evidence>
<dbReference type="GO" id="GO:0000156">
    <property type="term" value="F:phosphorelay response regulator activity"/>
    <property type="evidence" value="ECO:0007669"/>
    <property type="project" value="InterPro"/>
</dbReference>
<keyword evidence="3" id="KW-0805">Transcription regulation</keyword>
<evidence type="ECO:0000259" key="6">
    <source>
        <dbReference type="PROSITE" id="PS50112"/>
    </source>
</evidence>
<feature type="domain" description="PAS" evidence="6">
    <location>
        <begin position="198"/>
        <end position="255"/>
    </location>
</feature>
<accession>A0A498R9S0</accession>
<keyword evidence="8" id="KW-1185">Reference proteome</keyword>